<feature type="transmembrane region" description="Helical" evidence="1">
    <location>
        <begin position="131"/>
        <end position="157"/>
    </location>
</feature>
<sequence length="394" mass="45106">MGPYLILALATGLLGYFLCERHPSKRNDIIFLSIMSVVLIAMSAVRGSTVGIDYKPYLEYFKQVCDGGWSFLFSAANVYRIEIGYSLLNYVISLVTQSQLGFALGIALVCIVLTAVFLYKHSPSVWVSMFVFITFGFFGYTLVTIRHQIAICIFMFALPYLQNKKFVPYLLIVLLTATFHKSMLLLIPLFFIAQIPLNWKSLTVYSAGTLFLLIFSEPILSFITQYIYKSYQVGTYYMRGRDFNTAFIPIILFGVVMLLKKRLLQHDAKNLPLINLCCYCCLLFILTLKHFVFQRFALILLPVAMLLLPEIMSCMKIDEDKAMKLELTRQAAKKTAGDEKKRALQKYGELKVQLRDQQAMYNATIGFILFGSFVYYLFLLNANRLLLVPYVTML</sequence>
<organism evidence="2 3">
    <name type="scientific">Hydrogenoanaerobacterium saccharovorans</name>
    <dbReference type="NCBI Taxonomy" id="474960"/>
    <lineage>
        <taxon>Bacteria</taxon>
        <taxon>Bacillati</taxon>
        <taxon>Bacillota</taxon>
        <taxon>Clostridia</taxon>
        <taxon>Eubacteriales</taxon>
        <taxon>Oscillospiraceae</taxon>
        <taxon>Hydrogenoanaerobacterium</taxon>
    </lineage>
</organism>
<feature type="transmembrane region" description="Helical" evidence="1">
    <location>
        <begin position="169"/>
        <end position="192"/>
    </location>
</feature>
<name>A0A1H8BPL8_9FIRM</name>
<feature type="transmembrane region" description="Helical" evidence="1">
    <location>
        <begin position="296"/>
        <end position="315"/>
    </location>
</feature>
<feature type="transmembrane region" description="Helical" evidence="1">
    <location>
        <begin position="271"/>
        <end position="290"/>
    </location>
</feature>
<accession>A0A1H8BPL8</accession>
<dbReference type="Proteomes" id="UP000199158">
    <property type="component" value="Unassembled WGS sequence"/>
</dbReference>
<dbReference type="AlphaFoldDB" id="A0A1H8BPL8"/>
<evidence type="ECO:0000256" key="1">
    <source>
        <dbReference type="SAM" id="Phobius"/>
    </source>
</evidence>
<gene>
    <name evidence="2" type="ORF">SAMN05216180_2030</name>
</gene>
<dbReference type="EMBL" id="FOCG01000001">
    <property type="protein sequence ID" value="SEM84785.1"/>
    <property type="molecule type" value="Genomic_DNA"/>
</dbReference>
<keyword evidence="1" id="KW-1133">Transmembrane helix</keyword>
<protein>
    <submittedName>
        <fullName evidence="2">EpsG family protein</fullName>
    </submittedName>
</protein>
<dbReference type="OrthoDB" id="1842979at2"/>
<feature type="transmembrane region" description="Helical" evidence="1">
    <location>
        <begin position="204"/>
        <end position="223"/>
    </location>
</feature>
<keyword evidence="3" id="KW-1185">Reference proteome</keyword>
<dbReference type="RefSeq" id="WP_092754149.1">
    <property type="nucleotide sequence ID" value="NZ_FOCG01000001.1"/>
</dbReference>
<proteinExistence type="predicted"/>
<keyword evidence="1" id="KW-0472">Membrane</keyword>
<reference evidence="2 3" key="1">
    <citation type="submission" date="2016-10" db="EMBL/GenBank/DDBJ databases">
        <authorList>
            <person name="de Groot N.N."/>
        </authorList>
    </citation>
    <scope>NUCLEOTIDE SEQUENCE [LARGE SCALE GENOMIC DNA]</scope>
    <source>
        <strain evidence="2 3">CGMCC 1.5070</strain>
    </source>
</reference>
<feature type="transmembrane region" description="Helical" evidence="1">
    <location>
        <begin position="359"/>
        <end position="378"/>
    </location>
</feature>
<evidence type="ECO:0000313" key="3">
    <source>
        <dbReference type="Proteomes" id="UP000199158"/>
    </source>
</evidence>
<feature type="transmembrane region" description="Helical" evidence="1">
    <location>
        <begin position="29"/>
        <end position="47"/>
    </location>
</feature>
<feature type="transmembrane region" description="Helical" evidence="1">
    <location>
        <begin position="100"/>
        <end position="119"/>
    </location>
</feature>
<dbReference type="STRING" id="474960.SAMN05216180_2030"/>
<dbReference type="Pfam" id="PF14897">
    <property type="entry name" value="EpsG"/>
    <property type="match status" value="1"/>
</dbReference>
<dbReference type="InterPro" id="IPR049458">
    <property type="entry name" value="EpsG-like"/>
</dbReference>
<evidence type="ECO:0000313" key="2">
    <source>
        <dbReference type="EMBL" id="SEM84785.1"/>
    </source>
</evidence>
<keyword evidence="1" id="KW-0812">Transmembrane</keyword>
<feature type="transmembrane region" description="Helical" evidence="1">
    <location>
        <begin position="243"/>
        <end position="259"/>
    </location>
</feature>